<proteinExistence type="predicted"/>
<sequence length="253" mass="27543">MTLTLGQFQDAFVEALYHRPAPALAALTAQPAFAVYRNTVLVGAVEALCANYPSIERLVGGQWLRATATLYAEHSPPDDPRLVLYGADFPDFPAFQAGQTLHGLLYLSDVARLDRLWSEAFSAVLEPTLTLAGLAGMTVADLTHGHLTPRASVRWHWCAKHPAYSLWRHSREGLDWPQDHPWRAEGALFSGHADGVAHQALEAGGCVFLDACAAGHNLEQASAQALQAQPNLDFNDLLGRLLQAQAFRPLTFA</sequence>
<name>A0A1B2F7P5_PSEPU</name>
<dbReference type="RefSeq" id="WP_070093351.1">
    <property type="nucleotide sequence ID" value="NZ_CP016634.1"/>
</dbReference>
<dbReference type="Pfam" id="PF09836">
    <property type="entry name" value="DUF2063"/>
    <property type="match status" value="1"/>
</dbReference>
<dbReference type="InterPro" id="IPR018640">
    <property type="entry name" value="DUF2063"/>
</dbReference>
<evidence type="ECO:0000259" key="1">
    <source>
        <dbReference type="Pfam" id="PF09836"/>
    </source>
</evidence>
<accession>A0A1B2F7P5</accession>
<reference evidence="2" key="1">
    <citation type="submission" date="2016-07" db="EMBL/GenBank/DDBJ databases">
        <title>New class B carbapenemase carried by novel plasmid in Pseudomonas putida enviromental strain in eastern Amazonia.</title>
        <authorList>
            <person name="Souza C.O."/>
            <person name="Lima K.V."/>
            <person name="Brasiliense D.M."/>
            <person name="Perez-Chaparro P.J."/>
            <person name="Mamizuka E.M."/>
            <person name="Lima M.O."/>
            <person name="Lima L.N."/>
            <person name="McCulloch J.A."/>
        </authorList>
    </citation>
    <scope>NUCLEOTIDE SEQUENCE [LARGE SCALE GENOMIC DNA]</scope>
    <source>
        <strain evidence="2">IEC33019</strain>
    </source>
</reference>
<dbReference type="AlphaFoldDB" id="A0A1B2F7P5"/>
<feature type="domain" description="Putative DNA-binding" evidence="1">
    <location>
        <begin position="7"/>
        <end position="92"/>
    </location>
</feature>
<organism evidence="2">
    <name type="scientific">Pseudomonas putida</name>
    <name type="common">Arthrobacter siderocapsulatus</name>
    <dbReference type="NCBI Taxonomy" id="303"/>
    <lineage>
        <taxon>Bacteria</taxon>
        <taxon>Pseudomonadati</taxon>
        <taxon>Pseudomonadota</taxon>
        <taxon>Gammaproteobacteria</taxon>
        <taxon>Pseudomonadales</taxon>
        <taxon>Pseudomonadaceae</taxon>
        <taxon>Pseudomonas</taxon>
    </lineage>
</organism>
<gene>
    <name evidence="2" type="ORF">IEC33019_2696</name>
</gene>
<protein>
    <recommendedName>
        <fullName evidence="1">Putative DNA-binding domain-containing protein</fullName>
    </recommendedName>
</protein>
<evidence type="ECO:0000313" key="2">
    <source>
        <dbReference type="EMBL" id="ANY88240.1"/>
    </source>
</evidence>
<dbReference type="EMBL" id="CP016634">
    <property type="protein sequence ID" value="ANY88240.1"/>
    <property type="molecule type" value="Genomic_DNA"/>
</dbReference>